<dbReference type="InterPro" id="IPR057080">
    <property type="entry name" value="PH_SMPa"/>
</dbReference>
<dbReference type="EMBL" id="CAUOFW020004181">
    <property type="protein sequence ID" value="CAK9164358.1"/>
    <property type="molecule type" value="Genomic_DNA"/>
</dbReference>
<evidence type="ECO:0000256" key="1">
    <source>
        <dbReference type="ARBA" id="ARBA00004586"/>
    </source>
</evidence>
<organism evidence="4 5">
    <name type="scientific">Ilex paraguariensis</name>
    <name type="common">yerba mate</name>
    <dbReference type="NCBI Taxonomy" id="185542"/>
    <lineage>
        <taxon>Eukaryota</taxon>
        <taxon>Viridiplantae</taxon>
        <taxon>Streptophyta</taxon>
        <taxon>Embryophyta</taxon>
        <taxon>Tracheophyta</taxon>
        <taxon>Spermatophyta</taxon>
        <taxon>Magnoliopsida</taxon>
        <taxon>eudicotyledons</taxon>
        <taxon>Gunneridae</taxon>
        <taxon>Pentapetalae</taxon>
        <taxon>asterids</taxon>
        <taxon>campanulids</taxon>
        <taxon>Aquifoliales</taxon>
        <taxon>Aquifoliaceae</taxon>
        <taxon>Ilex</taxon>
    </lineage>
</organism>
<dbReference type="Proteomes" id="UP001642360">
    <property type="component" value="Unassembled WGS sequence"/>
</dbReference>
<dbReference type="PANTHER" id="PTHR13466">
    <property type="entry name" value="TEX2 PROTEIN-RELATED"/>
    <property type="match status" value="1"/>
</dbReference>
<name>A0ABC8T4K9_9AQUA</name>
<accession>A0ABC8T4K9</accession>
<feature type="transmembrane region" description="Helical" evidence="2">
    <location>
        <begin position="6"/>
        <end position="31"/>
    </location>
</feature>
<dbReference type="GO" id="GO:0005789">
    <property type="term" value="C:endoplasmic reticulum membrane"/>
    <property type="evidence" value="ECO:0007669"/>
    <property type="project" value="UniProtKB-SubCell"/>
</dbReference>
<keyword evidence="2" id="KW-0472">Membrane</keyword>
<dbReference type="SUPFAM" id="SSF50729">
    <property type="entry name" value="PH domain-like"/>
    <property type="match status" value="1"/>
</dbReference>
<dbReference type="AlphaFoldDB" id="A0ABC8T4K9"/>
<keyword evidence="2" id="KW-0812">Transmembrane</keyword>
<keyword evidence="2" id="KW-1133">Transmembrane helix</keyword>
<dbReference type="PANTHER" id="PTHR13466:SF0">
    <property type="entry name" value="SMP-LTD DOMAIN-CONTAINING PROTEIN"/>
    <property type="match status" value="1"/>
</dbReference>
<gene>
    <name evidence="4" type="ORF">ILEXP_LOCUS33466</name>
</gene>
<protein>
    <recommendedName>
        <fullName evidence="3">SMP domain-containing protein</fullName>
    </recommendedName>
</protein>
<proteinExistence type="predicted"/>
<evidence type="ECO:0000313" key="5">
    <source>
        <dbReference type="Proteomes" id="UP001642360"/>
    </source>
</evidence>
<keyword evidence="5" id="KW-1185">Reference proteome</keyword>
<sequence length="395" mass="44177">MLLFSMTLFFGFFVGAVTILAAEAFGILFIIRRLNRKIEQEEAKSIVSQSSAGLIELDPSVYNKQGVVWVLESERVPKTWLVAKGPREQKRKKDVLEVAPVRKYAKIEDQLLVLTESDNSHTKILLKGCIIAAVSATSLSSRKWAKRYPIKLESKTSVIYHESKTLYMYVETSWEKESWCKALRLASCDDKEKLNWFANLNLEFQRYLTSLNTGYPSFMKPSMGFTAESMDKSIKLEGSSSKVRHFLKKLAKKASKSGIENKATWSSTSGCEEKKVLEKSRFSHEPILATGLLKTSTIGKAPNCSVEENMVPSSLPSFPQAGSRSSVISEADSDDINFGDEGTLCWNLLISRLYFDAKSNAAIKSSILARIQGNGVFFRKIGADGYVVVFEFLNC</sequence>
<comment type="caution">
    <text evidence="4">The sequence shown here is derived from an EMBL/GenBank/DDBJ whole genome shotgun (WGS) entry which is preliminary data.</text>
</comment>
<evidence type="ECO:0000256" key="2">
    <source>
        <dbReference type="SAM" id="Phobius"/>
    </source>
</evidence>
<reference evidence="4 5" key="1">
    <citation type="submission" date="2024-02" db="EMBL/GenBank/DDBJ databases">
        <authorList>
            <person name="Vignale AGUSTIN F."/>
            <person name="Sosa J E."/>
            <person name="Modenutti C."/>
        </authorList>
    </citation>
    <scope>NUCLEOTIDE SEQUENCE [LARGE SCALE GENOMIC DNA]</scope>
</reference>
<evidence type="ECO:0000259" key="3">
    <source>
        <dbReference type="Pfam" id="PF23065"/>
    </source>
</evidence>
<dbReference type="Pfam" id="PF23065">
    <property type="entry name" value="PH_SMPa"/>
    <property type="match status" value="1"/>
</dbReference>
<comment type="subcellular location">
    <subcellularLocation>
        <location evidence="1">Endoplasmic reticulum membrane</location>
    </subcellularLocation>
</comment>
<feature type="domain" description="SMP" evidence="3">
    <location>
        <begin position="63"/>
        <end position="188"/>
    </location>
</feature>
<evidence type="ECO:0000313" key="4">
    <source>
        <dbReference type="EMBL" id="CAK9164358.1"/>
    </source>
</evidence>